<gene>
    <name evidence="13" type="ORF">E1J38_005990</name>
</gene>
<comment type="similarity">
    <text evidence="8 9">Belongs to the TonB-dependent receptor family.</text>
</comment>
<dbReference type="AlphaFoldDB" id="A0A562YGG8"/>
<evidence type="ECO:0000313" key="13">
    <source>
        <dbReference type="EMBL" id="TWO33443.1"/>
    </source>
</evidence>
<evidence type="ECO:0000313" key="14">
    <source>
        <dbReference type="Proteomes" id="UP000295814"/>
    </source>
</evidence>
<keyword evidence="13" id="KW-0675">Receptor</keyword>
<name>A0A562YGG8_9FLAO</name>
<keyword evidence="2 8" id="KW-0813">Transport</keyword>
<feature type="chain" id="PRO_5022871144" evidence="10">
    <location>
        <begin position="21"/>
        <end position="1014"/>
    </location>
</feature>
<dbReference type="Gene3D" id="2.60.40.1120">
    <property type="entry name" value="Carboxypeptidase-like, regulatory domain"/>
    <property type="match status" value="1"/>
</dbReference>
<comment type="subcellular location">
    <subcellularLocation>
        <location evidence="1 8">Cell outer membrane</location>
        <topology evidence="1 8">Multi-pass membrane protein</topology>
    </subcellularLocation>
</comment>
<evidence type="ECO:0000259" key="11">
    <source>
        <dbReference type="Pfam" id="PF00593"/>
    </source>
</evidence>
<dbReference type="NCBIfam" id="TIGR04057">
    <property type="entry name" value="SusC_RagA_signa"/>
    <property type="match status" value="1"/>
</dbReference>
<evidence type="ECO:0000256" key="1">
    <source>
        <dbReference type="ARBA" id="ARBA00004571"/>
    </source>
</evidence>
<dbReference type="InterPro" id="IPR023996">
    <property type="entry name" value="TonB-dep_OMP_SusC/RagA"/>
</dbReference>
<accession>A0A562YGG8</accession>
<dbReference type="InterPro" id="IPR012910">
    <property type="entry name" value="Plug_dom"/>
</dbReference>
<feature type="domain" description="TonB-dependent receptor plug" evidence="12">
    <location>
        <begin position="114"/>
        <end position="221"/>
    </location>
</feature>
<dbReference type="RefSeq" id="WP_133356265.1">
    <property type="nucleotide sequence ID" value="NZ_SMZJ02000003.1"/>
</dbReference>
<dbReference type="PROSITE" id="PS52016">
    <property type="entry name" value="TONB_DEPENDENT_REC_3"/>
    <property type="match status" value="1"/>
</dbReference>
<dbReference type="InterPro" id="IPR000531">
    <property type="entry name" value="Beta-barrel_TonB"/>
</dbReference>
<feature type="domain" description="TonB-dependent receptor-like beta-barrel" evidence="11">
    <location>
        <begin position="407"/>
        <end position="967"/>
    </location>
</feature>
<dbReference type="InterPro" id="IPR039426">
    <property type="entry name" value="TonB-dep_rcpt-like"/>
</dbReference>
<dbReference type="OrthoDB" id="9768177at2"/>
<dbReference type="Gene3D" id="2.40.170.20">
    <property type="entry name" value="TonB-dependent receptor, beta-barrel domain"/>
    <property type="match status" value="1"/>
</dbReference>
<feature type="signal peptide" evidence="10">
    <location>
        <begin position="1"/>
        <end position="20"/>
    </location>
</feature>
<dbReference type="Pfam" id="PF07715">
    <property type="entry name" value="Plug"/>
    <property type="match status" value="1"/>
</dbReference>
<evidence type="ECO:0000259" key="12">
    <source>
        <dbReference type="Pfam" id="PF07715"/>
    </source>
</evidence>
<keyword evidence="6 8" id="KW-0472">Membrane</keyword>
<keyword evidence="4 8" id="KW-0812">Transmembrane</keyword>
<dbReference type="PROSITE" id="PS00018">
    <property type="entry name" value="EF_HAND_1"/>
    <property type="match status" value="1"/>
</dbReference>
<evidence type="ECO:0000256" key="6">
    <source>
        <dbReference type="ARBA" id="ARBA00023136"/>
    </source>
</evidence>
<evidence type="ECO:0000256" key="3">
    <source>
        <dbReference type="ARBA" id="ARBA00022452"/>
    </source>
</evidence>
<comment type="caution">
    <text evidence="13">The sequence shown here is derived from an EMBL/GenBank/DDBJ whole genome shotgun (WGS) entry which is preliminary data.</text>
</comment>
<evidence type="ECO:0000256" key="4">
    <source>
        <dbReference type="ARBA" id="ARBA00022692"/>
    </source>
</evidence>
<keyword evidence="5 9" id="KW-0798">TonB box</keyword>
<evidence type="ECO:0000256" key="9">
    <source>
        <dbReference type="RuleBase" id="RU003357"/>
    </source>
</evidence>
<evidence type="ECO:0000256" key="7">
    <source>
        <dbReference type="ARBA" id="ARBA00023237"/>
    </source>
</evidence>
<sequence>MKQIALIAFSMLCISFTMMAQNTVKGTITDEQGQPVPGVNVLEKNTSNGFVSDFDGNYTITVEDNATLVFSYVGFKTQEVSVDNRSNIDITLVADNEQLDEIVVIGYGAVKRDRIATSMASVDGDEIAKQVASNPAEALQGRAAGVQVLSSGGSPGASPQILIRGITTGGLNTAPLIVIDGVLQPNGTSLNAINSQDIKSMDILKDAAATAIYGSRASNGVVLITTKRGESGKTTINFDVNYGVQGWDKIEVADAPEYVQIWNTRRLNDDPNATNLLDPNEFGEGTDWWDEVVEDFAPVINANIRASGGSDKIKYAASVSFFDQQSNYSKGWYQRVTGRFNVDFKISDKINLKQDLSPRVERWENTPNLLFNVLRVDPTIPVFIPQSERVGRNIYSIYALPERNLVSNPVGQLARQFTDNSFFGLFSNTQLDFQINSKLKFTSQLGLNFDAYTWETFNPTFFIGPNRQREINVYEKNVTQSFDYVINNTITYENTFHDKHYLNLLGGVLFDSTNSNFLRASRDGIPSDTNENLWQLNAAVGETIRATGNQSTANILSGVFRTIYSFDNKYTLNASVRVDQSSRFPKDGRTGIFSSASLAWDVDSEDWFKSETINNLRFKVGVGEVGNQNIRIDGQFFSIGSDFSVLGGQAVVSNFLSQAGNEDLKWETVRDKNFGVDLGFLNNALTLSAEYYIKTSEDLLFSVELPNYTGIPGTVDQNVGSFESKGIDIALGYNKQWDDFSLGVNLTLSTGDSKAVELAPGNEIILGLKRETLGNRFVKITELGQTVGLFQGYETAGIFQNQTELNSHTSEDGTIIQPNAQIGDLRYVDQNGDGVLNDDDLTIIGNPFPDFYGGLNVNMQYKKFDMSMQWYGTFGNDVYNANLEYNRSSNQNLNVLAGTADVVWSPTNTGARFPRLTDADPNGNYQNPSDLFIEDGSYLRLRNIQFGYNFDVKGFSRCRLYVSGQNLITITNYTGFDPEVQNQPRGVNIIDALGVDFGRNPVAKTYLIGLNLTL</sequence>
<dbReference type="SUPFAM" id="SSF49464">
    <property type="entry name" value="Carboxypeptidase regulatory domain-like"/>
    <property type="match status" value="1"/>
</dbReference>
<dbReference type="GO" id="GO:0009279">
    <property type="term" value="C:cell outer membrane"/>
    <property type="evidence" value="ECO:0007669"/>
    <property type="project" value="UniProtKB-SubCell"/>
</dbReference>
<reference evidence="13 14" key="1">
    <citation type="submission" date="2019-07" db="EMBL/GenBank/DDBJ databases">
        <title>Seonamhaeicola sp. W255 draft genome.</title>
        <authorList>
            <person name="Zhang X.-Y."/>
            <person name="Zhang R."/>
            <person name="Zhong Y.-L."/>
            <person name="Du Z.-J."/>
        </authorList>
    </citation>
    <scope>NUCLEOTIDE SEQUENCE [LARGE SCALE GENOMIC DNA]</scope>
    <source>
        <strain evidence="13 14">W255</strain>
    </source>
</reference>
<dbReference type="SUPFAM" id="SSF56935">
    <property type="entry name" value="Porins"/>
    <property type="match status" value="1"/>
</dbReference>
<dbReference type="Pfam" id="PF00593">
    <property type="entry name" value="TonB_dep_Rec_b-barrel"/>
    <property type="match status" value="1"/>
</dbReference>
<evidence type="ECO:0000256" key="8">
    <source>
        <dbReference type="PROSITE-ProRule" id="PRU01360"/>
    </source>
</evidence>
<dbReference type="NCBIfam" id="TIGR04056">
    <property type="entry name" value="OMP_RagA_SusC"/>
    <property type="match status" value="1"/>
</dbReference>
<proteinExistence type="inferred from homology"/>
<keyword evidence="10" id="KW-0732">Signal</keyword>
<dbReference type="InterPro" id="IPR018247">
    <property type="entry name" value="EF_Hand_1_Ca_BS"/>
</dbReference>
<keyword evidence="7 8" id="KW-0998">Cell outer membrane</keyword>
<dbReference type="Pfam" id="PF13715">
    <property type="entry name" value="CarbopepD_reg_2"/>
    <property type="match status" value="1"/>
</dbReference>
<evidence type="ECO:0000256" key="5">
    <source>
        <dbReference type="ARBA" id="ARBA00023077"/>
    </source>
</evidence>
<dbReference type="FunFam" id="2.60.40.1120:FF:000003">
    <property type="entry name" value="Outer membrane protein Omp121"/>
    <property type="match status" value="1"/>
</dbReference>
<organism evidence="13 14">
    <name type="scientific">Seonamhaeicola sediminis</name>
    <dbReference type="NCBI Taxonomy" id="2528206"/>
    <lineage>
        <taxon>Bacteria</taxon>
        <taxon>Pseudomonadati</taxon>
        <taxon>Bacteroidota</taxon>
        <taxon>Flavobacteriia</taxon>
        <taxon>Flavobacteriales</taxon>
        <taxon>Flavobacteriaceae</taxon>
    </lineage>
</organism>
<keyword evidence="3 8" id="KW-1134">Transmembrane beta strand</keyword>
<evidence type="ECO:0000256" key="2">
    <source>
        <dbReference type="ARBA" id="ARBA00022448"/>
    </source>
</evidence>
<dbReference type="InterPro" id="IPR037066">
    <property type="entry name" value="Plug_dom_sf"/>
</dbReference>
<protein>
    <submittedName>
        <fullName evidence="13">TonB-dependent receptor</fullName>
    </submittedName>
</protein>
<evidence type="ECO:0000256" key="10">
    <source>
        <dbReference type="SAM" id="SignalP"/>
    </source>
</evidence>
<dbReference type="Proteomes" id="UP000295814">
    <property type="component" value="Unassembled WGS sequence"/>
</dbReference>
<dbReference type="InterPro" id="IPR036942">
    <property type="entry name" value="Beta-barrel_TonB_sf"/>
</dbReference>
<dbReference type="Gene3D" id="2.170.130.10">
    <property type="entry name" value="TonB-dependent receptor, plug domain"/>
    <property type="match status" value="1"/>
</dbReference>
<keyword evidence="14" id="KW-1185">Reference proteome</keyword>
<dbReference type="EMBL" id="SMZJ02000003">
    <property type="protein sequence ID" value="TWO33443.1"/>
    <property type="molecule type" value="Genomic_DNA"/>
</dbReference>
<dbReference type="InterPro" id="IPR008969">
    <property type="entry name" value="CarboxyPept-like_regulatory"/>
</dbReference>
<dbReference type="InterPro" id="IPR023997">
    <property type="entry name" value="TonB-dep_OMP_SusC/RagA_CS"/>
</dbReference>